<comment type="caution">
    <text evidence="2">The sequence shown here is derived from an EMBL/GenBank/DDBJ whole genome shotgun (WGS) entry which is preliminary data.</text>
</comment>
<keyword evidence="1" id="KW-0812">Transmembrane</keyword>
<reference evidence="2" key="1">
    <citation type="journal article" date="2020" name="Fungal Divers.">
        <title>Resolving the Mortierellaceae phylogeny through synthesis of multi-gene phylogenetics and phylogenomics.</title>
        <authorList>
            <person name="Vandepol N."/>
            <person name="Liber J."/>
            <person name="Desiro A."/>
            <person name="Na H."/>
            <person name="Kennedy M."/>
            <person name="Barry K."/>
            <person name="Grigoriev I.V."/>
            <person name="Miller A.N."/>
            <person name="O'Donnell K."/>
            <person name="Stajich J.E."/>
            <person name="Bonito G."/>
        </authorList>
    </citation>
    <scope>NUCLEOTIDE SEQUENCE</scope>
    <source>
        <strain evidence="2">BC1065</strain>
    </source>
</reference>
<sequence>MGKTKRLSTVLCAATNKKHVYIAVYESDSASSIVLYLLRSNASPRSLQQLTWETVTWRSMYYTHLIGRKRRPLLNACAVDDSGTFVLLSHDTAPKATSVRAPSAVYNNAEWDEMPRGLVYDPYRSNTWENVDVSPDYGCKTRLGCQTLIYARPPLSGSGTNQATFVAAQYSSNTSDPSASPFINFSVFDKSTRSFVHQTPDIEINLGAESDKGDIFTFDGKQISKTTSFDMNPSTPLLPFEYIVPVPASDDNGVPSPQWLIGFSGSQSYGIWTNGPRAGQWHKSKPSSIFIIEPSEPIHKGLVALMSLGHLILIIGCALYCHRRRQRLKKMHSDSVYEFDRKQIYP</sequence>
<name>A0A9P6U1W3_9FUNG</name>
<proteinExistence type="predicted"/>
<dbReference type="OrthoDB" id="2407369at2759"/>
<evidence type="ECO:0000256" key="1">
    <source>
        <dbReference type="SAM" id="Phobius"/>
    </source>
</evidence>
<dbReference type="Proteomes" id="UP000807716">
    <property type="component" value="Unassembled WGS sequence"/>
</dbReference>
<gene>
    <name evidence="2" type="ORF">DFQ27_006180</name>
</gene>
<keyword evidence="1" id="KW-1133">Transmembrane helix</keyword>
<dbReference type="AlphaFoldDB" id="A0A9P6U1W3"/>
<feature type="transmembrane region" description="Helical" evidence="1">
    <location>
        <begin position="301"/>
        <end position="321"/>
    </location>
</feature>
<keyword evidence="3" id="KW-1185">Reference proteome</keyword>
<keyword evidence="1" id="KW-0472">Membrane</keyword>
<protein>
    <submittedName>
        <fullName evidence="2">Uncharacterized protein</fullName>
    </submittedName>
</protein>
<organism evidence="2 3">
    <name type="scientific">Actinomortierella ambigua</name>
    <dbReference type="NCBI Taxonomy" id="1343610"/>
    <lineage>
        <taxon>Eukaryota</taxon>
        <taxon>Fungi</taxon>
        <taxon>Fungi incertae sedis</taxon>
        <taxon>Mucoromycota</taxon>
        <taxon>Mortierellomycotina</taxon>
        <taxon>Mortierellomycetes</taxon>
        <taxon>Mortierellales</taxon>
        <taxon>Mortierellaceae</taxon>
        <taxon>Actinomortierella</taxon>
    </lineage>
</organism>
<evidence type="ECO:0000313" key="3">
    <source>
        <dbReference type="Proteomes" id="UP000807716"/>
    </source>
</evidence>
<evidence type="ECO:0000313" key="2">
    <source>
        <dbReference type="EMBL" id="KAG0255613.1"/>
    </source>
</evidence>
<accession>A0A9P6U1W3</accession>
<dbReference type="EMBL" id="JAAAJB010000451">
    <property type="protein sequence ID" value="KAG0255613.1"/>
    <property type="molecule type" value="Genomic_DNA"/>
</dbReference>